<dbReference type="PROSITE" id="PS00893">
    <property type="entry name" value="NUDIX_BOX"/>
    <property type="match status" value="1"/>
</dbReference>
<dbReference type="InterPro" id="IPR015797">
    <property type="entry name" value="NUDIX_hydrolase-like_dom_sf"/>
</dbReference>
<keyword evidence="1" id="KW-0378">Hydrolase</keyword>
<feature type="domain" description="Nudix hydrolase" evidence="2">
    <location>
        <begin position="55"/>
        <end position="207"/>
    </location>
</feature>
<dbReference type="CDD" id="cd04663">
    <property type="entry name" value="NUDIX_Hydrolase"/>
    <property type="match status" value="1"/>
</dbReference>
<protein>
    <recommendedName>
        <fullName evidence="2">Nudix hydrolase domain-containing protein</fullName>
    </recommendedName>
</protein>
<keyword evidence="4" id="KW-1185">Reference proteome</keyword>
<evidence type="ECO:0000313" key="4">
    <source>
        <dbReference type="Proteomes" id="UP001208689"/>
    </source>
</evidence>
<evidence type="ECO:0000313" key="3">
    <source>
        <dbReference type="EMBL" id="UYP45730.1"/>
    </source>
</evidence>
<reference evidence="3" key="1">
    <citation type="submission" date="2022-09" db="EMBL/GenBank/DDBJ databases">
        <title>Actin cytoskeleton and complex cell architecture in an #Asgard archaeon.</title>
        <authorList>
            <person name="Ponce Toledo R.I."/>
            <person name="Schleper C."/>
            <person name="Rodrigues Oliveira T."/>
            <person name="Wollweber F."/>
            <person name="Xu J."/>
            <person name="Rittmann S."/>
            <person name="Klingl A."/>
            <person name="Pilhofer M."/>
        </authorList>
    </citation>
    <scope>NUCLEOTIDE SEQUENCE</scope>
    <source>
        <strain evidence="3">B-35</strain>
    </source>
</reference>
<name>A0ABY6HQD9_9ARCH</name>
<dbReference type="InterPro" id="IPR020084">
    <property type="entry name" value="NUDIX_hydrolase_CS"/>
</dbReference>
<organism evidence="3 4">
    <name type="scientific">Candidatus Lokiarchaeum ossiferum</name>
    <dbReference type="NCBI Taxonomy" id="2951803"/>
    <lineage>
        <taxon>Archaea</taxon>
        <taxon>Promethearchaeati</taxon>
        <taxon>Promethearchaeota</taxon>
        <taxon>Promethearchaeia</taxon>
        <taxon>Promethearchaeales</taxon>
        <taxon>Promethearchaeaceae</taxon>
        <taxon>Candidatus Lokiarchaeum</taxon>
    </lineage>
</organism>
<accession>A0ABY6HQD9</accession>
<proteinExistence type="predicted"/>
<dbReference type="EMBL" id="CP104013">
    <property type="protein sequence ID" value="UYP45730.1"/>
    <property type="molecule type" value="Genomic_DNA"/>
</dbReference>
<dbReference type="Pfam" id="PF00293">
    <property type="entry name" value="NUDIX"/>
    <property type="match status" value="1"/>
</dbReference>
<dbReference type="Gene3D" id="3.90.79.10">
    <property type="entry name" value="Nucleoside Triphosphate Pyrophosphohydrolase"/>
    <property type="match status" value="1"/>
</dbReference>
<dbReference type="PROSITE" id="PS51462">
    <property type="entry name" value="NUDIX"/>
    <property type="match status" value="1"/>
</dbReference>
<dbReference type="InterPro" id="IPR000086">
    <property type="entry name" value="NUDIX_hydrolase_dom"/>
</dbReference>
<evidence type="ECO:0000259" key="2">
    <source>
        <dbReference type="PROSITE" id="PS51462"/>
    </source>
</evidence>
<sequence length="207" mass="24015">MVTSILCLLLGIIGLIFINFTFNSTLPIFELNFIDFEQSYFKIFFIYRGLVDLVRIQQKVVAYITYNSQLLVFSHVNFPEAGIQVPKGTVGPKEDLKDAVLREVQEETGLTKIFIKEYLGKDEMLISYPKIEEPVKLNFFFFHICVEEQPKTSWNWLEKDPHPSGLLPDDIIEIKKYGGIRLQLYWVPLNAIPPLMANLGKFLFKLF</sequence>
<evidence type="ECO:0000256" key="1">
    <source>
        <dbReference type="ARBA" id="ARBA00022801"/>
    </source>
</evidence>
<dbReference type="Proteomes" id="UP001208689">
    <property type="component" value="Chromosome"/>
</dbReference>
<dbReference type="SUPFAM" id="SSF55811">
    <property type="entry name" value="Nudix"/>
    <property type="match status" value="1"/>
</dbReference>
<gene>
    <name evidence="3" type="ORF">NEF87_002015</name>
</gene>